<dbReference type="Gene3D" id="3.40.50.300">
    <property type="entry name" value="P-loop containing nucleotide triphosphate hydrolases"/>
    <property type="match status" value="1"/>
</dbReference>
<dbReference type="Proteomes" id="UP001256588">
    <property type="component" value="Unassembled WGS sequence"/>
</dbReference>
<dbReference type="SUPFAM" id="SSF52540">
    <property type="entry name" value="P-loop containing nucleoside triphosphate hydrolases"/>
    <property type="match status" value="1"/>
</dbReference>
<dbReference type="Pfam" id="PF13469">
    <property type="entry name" value="Sulfotransfer_3"/>
    <property type="match status" value="1"/>
</dbReference>
<dbReference type="InterPro" id="IPR019734">
    <property type="entry name" value="TPR_rpt"/>
</dbReference>
<keyword evidence="1" id="KW-0808">Transferase</keyword>
<dbReference type="EMBL" id="JAVDWO010000019">
    <property type="protein sequence ID" value="MDR7194736.1"/>
    <property type="molecule type" value="Genomic_DNA"/>
</dbReference>
<evidence type="ECO:0000313" key="3">
    <source>
        <dbReference type="Proteomes" id="UP001256588"/>
    </source>
</evidence>
<reference evidence="2 3" key="1">
    <citation type="submission" date="2023-07" db="EMBL/GenBank/DDBJ databases">
        <title>Sorghum-associated microbial communities from plants grown in Nebraska, USA.</title>
        <authorList>
            <person name="Schachtman D."/>
        </authorList>
    </citation>
    <scope>NUCLEOTIDE SEQUENCE [LARGE SCALE GENOMIC DNA]</scope>
    <source>
        <strain evidence="2 3">4099</strain>
    </source>
</reference>
<dbReference type="RefSeq" id="WP_310238437.1">
    <property type="nucleotide sequence ID" value="NZ_JAVDWO010000019.1"/>
</dbReference>
<dbReference type="Gene3D" id="1.25.40.10">
    <property type="entry name" value="Tetratricopeptide repeat domain"/>
    <property type="match status" value="2"/>
</dbReference>
<dbReference type="PANTHER" id="PTHR12788:SF10">
    <property type="entry name" value="PROTEIN-TYROSINE SULFOTRANSFERASE"/>
    <property type="match status" value="1"/>
</dbReference>
<proteinExistence type="predicted"/>
<organism evidence="2 3">
    <name type="scientific">Luteimonas terrae</name>
    <dbReference type="NCBI Taxonomy" id="1530191"/>
    <lineage>
        <taxon>Bacteria</taxon>
        <taxon>Pseudomonadati</taxon>
        <taxon>Pseudomonadota</taxon>
        <taxon>Gammaproteobacteria</taxon>
        <taxon>Lysobacterales</taxon>
        <taxon>Lysobacteraceae</taxon>
        <taxon>Luteimonas</taxon>
    </lineage>
</organism>
<dbReference type="SMART" id="SM00028">
    <property type="entry name" value="TPR"/>
    <property type="match status" value="4"/>
</dbReference>
<protein>
    <submittedName>
        <fullName evidence="2">Tetratricopeptide (TPR) repeat protein</fullName>
    </submittedName>
</protein>
<dbReference type="InterPro" id="IPR011990">
    <property type="entry name" value="TPR-like_helical_dom_sf"/>
</dbReference>
<evidence type="ECO:0000256" key="1">
    <source>
        <dbReference type="ARBA" id="ARBA00022679"/>
    </source>
</evidence>
<evidence type="ECO:0000313" key="2">
    <source>
        <dbReference type="EMBL" id="MDR7194736.1"/>
    </source>
</evidence>
<comment type="caution">
    <text evidence="2">The sequence shown here is derived from an EMBL/GenBank/DDBJ whole genome shotgun (WGS) entry which is preliminary data.</text>
</comment>
<keyword evidence="3" id="KW-1185">Reference proteome</keyword>
<name>A0ABU1Y331_9GAMM</name>
<dbReference type="InterPro" id="IPR026634">
    <property type="entry name" value="TPST-like"/>
</dbReference>
<gene>
    <name evidence="2" type="ORF">J2W68_003484</name>
</gene>
<dbReference type="InterPro" id="IPR027417">
    <property type="entry name" value="P-loop_NTPase"/>
</dbReference>
<dbReference type="SUPFAM" id="SSF48452">
    <property type="entry name" value="TPR-like"/>
    <property type="match status" value="1"/>
</dbReference>
<accession>A0ABU1Y331</accession>
<sequence length="501" mass="54448">MAQADTGDFEMLRRRADIELRQQRWAAAAATCHRLLALRPTFADGWFNLGYALRHSGAYVPALQAYAQALRYGVADEATVHVNRAVILADHLRDDAAAEAALDLALTVDPRHPGALLNRGNLHEERGHRDAAIARYRQVLAHHDDQTGAAGEALARLTHLVPPSHVDDPLLARLWAAARSGTSRPDGLRATLWLSLGRALDTLDATDAAFESFASGKQAAHRGHGQYDPAVADRQAEAMIAAYPTPAPPRPGVHAPEPLFICGMFRSGSTLLEQVLGAHPDVAAVGELDLLPRLAAQALAPFPARAASLDPARCGALAAQYHAALCARLPDGGAGCRLATDKRPDNYRLIGLIKQLFPAARIVHTVRDPRDVALSIFMQHLNPRAFPYAATLAGIGHQIGVHQRLVAHWRSLYPDDIVSFDYDAFVVNPEATLRPLLAHLGLAWSPACLQFHTRATTVKTASYWQVRRPLYTDASGRWRRYRAHLAPLEAALRAAGVDLHG</sequence>
<dbReference type="PANTHER" id="PTHR12788">
    <property type="entry name" value="PROTEIN-TYROSINE SULFOTRANSFERASE 2"/>
    <property type="match status" value="1"/>
</dbReference>